<reference evidence="2" key="2">
    <citation type="submission" date="2025-08" db="UniProtKB">
        <authorList>
            <consortium name="RefSeq"/>
        </authorList>
    </citation>
    <scope>IDENTIFICATION</scope>
    <source>
        <tissue evidence="2">Leaf</tissue>
    </source>
</reference>
<evidence type="ECO:0000313" key="1">
    <source>
        <dbReference type="Proteomes" id="UP000790787"/>
    </source>
</evidence>
<protein>
    <submittedName>
        <fullName evidence="2">Late blight resistance protein homolog R1B-11</fullName>
    </submittedName>
</protein>
<evidence type="ECO:0000313" key="2">
    <source>
        <dbReference type="RefSeq" id="XP_075088461.1"/>
    </source>
</evidence>
<accession>A0AC58SU03</accession>
<organism evidence="1 2">
    <name type="scientific">Nicotiana tabacum</name>
    <name type="common">Common tobacco</name>
    <dbReference type="NCBI Taxonomy" id="4097"/>
    <lineage>
        <taxon>Eukaryota</taxon>
        <taxon>Viridiplantae</taxon>
        <taxon>Streptophyta</taxon>
        <taxon>Embryophyta</taxon>
        <taxon>Tracheophyta</taxon>
        <taxon>Spermatophyta</taxon>
        <taxon>Magnoliopsida</taxon>
        <taxon>eudicotyledons</taxon>
        <taxon>Gunneridae</taxon>
        <taxon>Pentapetalae</taxon>
        <taxon>asterids</taxon>
        <taxon>lamiids</taxon>
        <taxon>Solanales</taxon>
        <taxon>Solanaceae</taxon>
        <taxon>Nicotianoideae</taxon>
        <taxon>Nicotianeae</taxon>
        <taxon>Nicotiana</taxon>
    </lineage>
</organism>
<gene>
    <name evidence="2" type="primary">LOC142170447</name>
</gene>
<sequence length="249" mass="28673">MSISGKSLEELAKHYLVDLISRNLIMVRRRRFNSKIKACGLHDLLREFCLIEPEMTKFMRVEIINPVPTLPTQKHNGHRFSFQTRSYSPSQGIGHLRAKVPFISACDYQVISIEISPSSIFRQSSSILVIDLYVSRAGRFCFAWEDISTLVMLPNLEELELKRNTVNDPIWRLSDEDKFENLKLLLLSELDFGHWEASSESFINLKRLVLRNCINLKEIPSDFGEICTLESIELYNCSTIAEGCARNIE</sequence>
<dbReference type="Proteomes" id="UP000790787">
    <property type="component" value="Chromosome 16"/>
</dbReference>
<dbReference type="RefSeq" id="XP_075088461.1">
    <property type="nucleotide sequence ID" value="XM_075232360.1"/>
</dbReference>
<keyword evidence="1" id="KW-1185">Reference proteome</keyword>
<name>A0AC58SU03_TOBAC</name>
<reference evidence="1" key="1">
    <citation type="journal article" date="2014" name="Nat. Commun.">
        <title>The tobacco genome sequence and its comparison with those of tomato and potato.</title>
        <authorList>
            <person name="Sierro N."/>
            <person name="Battey J.N."/>
            <person name="Ouadi S."/>
            <person name="Bakaher N."/>
            <person name="Bovet L."/>
            <person name="Willig A."/>
            <person name="Goepfert S."/>
            <person name="Peitsch M.C."/>
            <person name="Ivanov N.V."/>
        </authorList>
    </citation>
    <scope>NUCLEOTIDE SEQUENCE [LARGE SCALE GENOMIC DNA]</scope>
</reference>
<proteinExistence type="predicted"/>